<dbReference type="Proteomes" id="UP001148629">
    <property type="component" value="Unassembled WGS sequence"/>
</dbReference>
<dbReference type="EMBL" id="JANRMS010000007">
    <property type="protein sequence ID" value="KAJ3550116.1"/>
    <property type="molecule type" value="Genomic_DNA"/>
</dbReference>
<protein>
    <submittedName>
        <fullName evidence="1">Uncharacterized protein</fullName>
    </submittedName>
</protein>
<proteinExistence type="predicted"/>
<reference evidence="1" key="1">
    <citation type="submission" date="2022-08" db="EMBL/GenBank/DDBJ databases">
        <title>Genome Sequence of Fusarium decemcellulare.</title>
        <authorList>
            <person name="Buettner E."/>
        </authorList>
    </citation>
    <scope>NUCLEOTIDE SEQUENCE</scope>
    <source>
        <strain evidence="1">Babe19</strain>
    </source>
</reference>
<keyword evidence="2" id="KW-1185">Reference proteome</keyword>
<name>A0ACC1T0K2_9HYPO</name>
<gene>
    <name evidence="1" type="ORF">NM208_g160</name>
</gene>
<accession>A0ACC1T0K2</accession>
<evidence type="ECO:0000313" key="2">
    <source>
        <dbReference type="Proteomes" id="UP001148629"/>
    </source>
</evidence>
<evidence type="ECO:0000313" key="1">
    <source>
        <dbReference type="EMBL" id="KAJ3550116.1"/>
    </source>
</evidence>
<comment type="caution">
    <text evidence="1">The sequence shown here is derived from an EMBL/GenBank/DDBJ whole genome shotgun (WGS) entry which is preliminary data.</text>
</comment>
<sequence>MVHFVITNSPNTHKVRTGCITCKKRHIKCDEGKPACGNCKRSKRHCEGYFDQPKKPPKPWAPVPLRWDTKQITRAAPPITQLLLNQDSPDFQDARSVIYFQQFVDLSQAPWIAAGSNHALWSVTLPQVARNNTAVRHAAIGVGALSTWLSKSDQESFNNIKVPDRVATDQDAHYFRAVSHYCHALKLQSQNASMQDTMFLSILFLCFEILRGNRKAALDHVNHSLAILLGLLTDLDSSRQVAALAPNPKPLLAVLSDIFFYLLGQARTVLRGTLKKEQPLPHFTKALRDRNFTIISFMELVNQLPWGPASRNQLPPVFTSLDEFEQYWATSMRSRAEIGPVLANVVENSGVLSHECQDDIVEFWSVLTGDARVIEFCDASTREMQAVEAAFLPLFNRIMTSEADSPAYERAIQLRLQYLGIYAFGSLIEYHQIDRLHKQTPLLREYLSVAGLALRTARRKLKNPAQQFSLQGVLSWYILLIALYCRDPVVREEATWMLKDYPCQDGLWNARALFILALKNRELERVNATEGTPQEQWYRLLRREYLFEDGGERVVLCYLDKNEETGGWDLVEETAQVEGDPENVRWVRRPLTASGKLLVGDVLVC</sequence>
<organism evidence="1 2">
    <name type="scientific">Fusarium decemcellulare</name>
    <dbReference type="NCBI Taxonomy" id="57161"/>
    <lineage>
        <taxon>Eukaryota</taxon>
        <taxon>Fungi</taxon>
        <taxon>Dikarya</taxon>
        <taxon>Ascomycota</taxon>
        <taxon>Pezizomycotina</taxon>
        <taxon>Sordariomycetes</taxon>
        <taxon>Hypocreomycetidae</taxon>
        <taxon>Hypocreales</taxon>
        <taxon>Nectriaceae</taxon>
        <taxon>Fusarium</taxon>
        <taxon>Fusarium decemcellulare species complex</taxon>
    </lineage>
</organism>